<gene>
    <name evidence="5" type="ORF">ACFFIA_37080</name>
</gene>
<evidence type="ECO:0000259" key="4">
    <source>
        <dbReference type="Pfam" id="PF13439"/>
    </source>
</evidence>
<dbReference type="SUPFAM" id="SSF53756">
    <property type="entry name" value="UDP-Glycosyltransferase/glycogen phosphorylase"/>
    <property type="match status" value="1"/>
</dbReference>
<evidence type="ECO:0000259" key="3">
    <source>
        <dbReference type="Pfam" id="PF00534"/>
    </source>
</evidence>
<keyword evidence="6" id="KW-1185">Reference proteome</keyword>
<evidence type="ECO:0000256" key="2">
    <source>
        <dbReference type="ARBA" id="ARBA00022679"/>
    </source>
</evidence>
<dbReference type="Gene3D" id="3.40.50.2000">
    <property type="entry name" value="Glycogen Phosphorylase B"/>
    <property type="match status" value="2"/>
</dbReference>
<dbReference type="InterPro" id="IPR001296">
    <property type="entry name" value="Glyco_trans_1"/>
</dbReference>
<organism evidence="5 6">
    <name type="scientific">Phytohabitans kaempferiae</name>
    <dbReference type="NCBI Taxonomy" id="1620943"/>
    <lineage>
        <taxon>Bacteria</taxon>
        <taxon>Bacillati</taxon>
        <taxon>Actinomycetota</taxon>
        <taxon>Actinomycetes</taxon>
        <taxon>Micromonosporales</taxon>
        <taxon>Micromonosporaceae</taxon>
    </lineage>
</organism>
<dbReference type="Proteomes" id="UP001589867">
    <property type="component" value="Unassembled WGS sequence"/>
</dbReference>
<keyword evidence="1 5" id="KW-0328">Glycosyltransferase</keyword>
<dbReference type="EC" id="2.4.-.-" evidence="5"/>
<dbReference type="PANTHER" id="PTHR12526:SF638">
    <property type="entry name" value="SPORE COAT PROTEIN SA"/>
    <property type="match status" value="1"/>
</dbReference>
<protein>
    <submittedName>
        <fullName evidence="5">Glycosyltransferase</fullName>
        <ecNumber evidence="5">2.4.-.-</ecNumber>
    </submittedName>
</protein>
<dbReference type="GO" id="GO:0016757">
    <property type="term" value="F:glycosyltransferase activity"/>
    <property type="evidence" value="ECO:0007669"/>
    <property type="project" value="UniProtKB-KW"/>
</dbReference>
<reference evidence="5 6" key="1">
    <citation type="submission" date="2024-09" db="EMBL/GenBank/DDBJ databases">
        <authorList>
            <person name="Sun Q."/>
            <person name="Mori K."/>
        </authorList>
    </citation>
    <scope>NUCLEOTIDE SEQUENCE [LARGE SCALE GENOMIC DNA]</scope>
    <source>
        <strain evidence="5 6">TBRC 3947</strain>
    </source>
</reference>
<feature type="domain" description="Glycosyltransferase subfamily 4-like N-terminal" evidence="4">
    <location>
        <begin position="22"/>
        <end position="179"/>
    </location>
</feature>
<name>A0ABV6MF66_9ACTN</name>
<dbReference type="Pfam" id="PF00534">
    <property type="entry name" value="Glycos_transf_1"/>
    <property type="match status" value="1"/>
</dbReference>
<evidence type="ECO:0000313" key="6">
    <source>
        <dbReference type="Proteomes" id="UP001589867"/>
    </source>
</evidence>
<keyword evidence="2 5" id="KW-0808">Transferase</keyword>
<sequence length="387" mass="41338">MPPPNVLHVSHTSHRGGAELALARLLAQEHEWRAGICAPPGGDAFDALPAHGVRVALDLPELPTGGTRSRSPALVARYLNGLRASARALRRGPLYREADVLHANTAAAGIICGLIGRRRAPLVVHVRDQVATESLGKFGLTAFTRLALGRADGVVANSRSTLESAEHWLAPDVPRTVIQSPIGVASRVTAARVRPEVATIGMVGRLQRWKGQHVFIEAFAREFRGTPVRAHLAGAPLFGESAYEEELRKLAARLGVAEQVRLLGHVDDIGGFLDSIDVLVHASTRPEPLGQTVIQGLAHGKPIVATEGGGPSEWIRTGFNGLLIPADQPEALGKAMREVADSAELRAKLASGAVHTDGIQTDRECMAAQAAFFTDVRQRSASERRHQ</sequence>
<accession>A0ABV6MF66</accession>
<dbReference type="InterPro" id="IPR028098">
    <property type="entry name" value="Glyco_trans_4-like_N"/>
</dbReference>
<dbReference type="RefSeq" id="WP_377260546.1">
    <property type="nucleotide sequence ID" value="NZ_JBHLUH010000079.1"/>
</dbReference>
<proteinExistence type="predicted"/>
<feature type="domain" description="Glycosyl transferase family 1" evidence="3">
    <location>
        <begin position="198"/>
        <end position="351"/>
    </location>
</feature>
<dbReference type="PANTHER" id="PTHR12526">
    <property type="entry name" value="GLYCOSYLTRANSFERASE"/>
    <property type="match status" value="1"/>
</dbReference>
<evidence type="ECO:0000256" key="1">
    <source>
        <dbReference type="ARBA" id="ARBA00022676"/>
    </source>
</evidence>
<dbReference type="EMBL" id="JBHLUH010000079">
    <property type="protein sequence ID" value="MFC0533236.1"/>
    <property type="molecule type" value="Genomic_DNA"/>
</dbReference>
<dbReference type="Pfam" id="PF13439">
    <property type="entry name" value="Glyco_transf_4"/>
    <property type="match status" value="1"/>
</dbReference>
<evidence type="ECO:0000313" key="5">
    <source>
        <dbReference type="EMBL" id="MFC0533236.1"/>
    </source>
</evidence>
<comment type="caution">
    <text evidence="5">The sequence shown here is derived from an EMBL/GenBank/DDBJ whole genome shotgun (WGS) entry which is preliminary data.</text>
</comment>